<proteinExistence type="predicted"/>
<organism evidence="1 2">
    <name type="scientific">Kordia aestuariivivens</name>
    <dbReference type="NCBI Taxonomy" id="2759037"/>
    <lineage>
        <taxon>Bacteria</taxon>
        <taxon>Pseudomonadati</taxon>
        <taxon>Bacteroidota</taxon>
        <taxon>Flavobacteriia</taxon>
        <taxon>Flavobacteriales</taxon>
        <taxon>Flavobacteriaceae</taxon>
        <taxon>Kordia</taxon>
    </lineage>
</organism>
<evidence type="ECO:0000313" key="1">
    <source>
        <dbReference type="EMBL" id="MBC8756513.1"/>
    </source>
</evidence>
<dbReference type="EMBL" id="JACGWS010000012">
    <property type="protein sequence ID" value="MBC8756513.1"/>
    <property type="molecule type" value="Genomic_DNA"/>
</dbReference>
<gene>
    <name evidence="1" type="ORF">H2O64_17710</name>
</gene>
<name>A0ABR7QDB8_9FLAO</name>
<reference evidence="1 2" key="1">
    <citation type="submission" date="2020-07" db="EMBL/GenBank/DDBJ databases">
        <title>Description of Kordia aestuariivivens sp. nov., isolated from a tidal flat.</title>
        <authorList>
            <person name="Park S."/>
            <person name="Yoon J.-H."/>
        </authorList>
    </citation>
    <scope>NUCLEOTIDE SEQUENCE [LARGE SCALE GENOMIC DNA]</scope>
    <source>
        <strain evidence="1 2">YSTF-M3</strain>
    </source>
</reference>
<comment type="caution">
    <text evidence="1">The sequence shown here is derived from an EMBL/GenBank/DDBJ whole genome shotgun (WGS) entry which is preliminary data.</text>
</comment>
<sequence>MANLQDYLGTLVASVNQARVLADIESANIAEQYAQHRLLKHFSIPRMKMQNVEFTIPVAIEDVETTEPADYQPIDNRTFVSRAYDELINIYQIKSFDRASSLKIRQALYKEADLLEAKLKSGETIENALRNFSDTIADQTLRIKTPSVSTTSLTSGVVSAEASAPKEKAVITRDVMSQKILARLQPEVKPKEMQRNIENANVIVEASRLREQKTENMVFIKMTVLEESMEWHTIENENGDSISRLSPE</sequence>
<evidence type="ECO:0000313" key="2">
    <source>
        <dbReference type="Proteomes" id="UP000619238"/>
    </source>
</evidence>
<dbReference type="Proteomes" id="UP000619238">
    <property type="component" value="Unassembled WGS sequence"/>
</dbReference>
<dbReference type="RefSeq" id="WP_187563556.1">
    <property type="nucleotide sequence ID" value="NZ_JACGWS010000012.1"/>
</dbReference>
<keyword evidence="2" id="KW-1185">Reference proteome</keyword>
<protein>
    <submittedName>
        <fullName evidence="1">Uncharacterized protein</fullName>
    </submittedName>
</protein>
<accession>A0ABR7QDB8</accession>